<sequence>MDEIIKKYQEAIFFKDLTKKNITLNRLKFELMDLIFENKLSKKEVAISKEILQNITVTLSSELLVEIKEKVFFVRTFSEVNKSLDLMYNVTLRSDWCEDNETRNKLIDAYESLKTLLQFTNDATTL</sequence>
<protein>
    <submittedName>
        <fullName evidence="1">Uncharacterized protein</fullName>
    </submittedName>
</protein>
<reference evidence="1" key="1">
    <citation type="submission" date="2021-12" db="EMBL/GenBank/DDBJ databases">
        <authorList>
            <person name="Cha I.-T."/>
            <person name="Lee K.-E."/>
            <person name="Park S.-J."/>
        </authorList>
    </citation>
    <scope>NUCLEOTIDE SEQUENCE</scope>
    <source>
        <strain evidence="1">YSM-43</strain>
    </source>
</reference>
<evidence type="ECO:0000313" key="2">
    <source>
        <dbReference type="Proteomes" id="UP000830454"/>
    </source>
</evidence>
<keyword evidence="2" id="KW-1185">Reference proteome</keyword>
<gene>
    <name evidence="1" type="ORF">LXD69_10230</name>
</gene>
<reference evidence="1" key="2">
    <citation type="submission" date="2022-04" db="EMBL/GenBank/DDBJ databases">
        <title>Complete Genome Sequence of Flavobacterium sediminilitoris YSM-43, Isolated from a Tidal Sediment.</title>
        <authorList>
            <person name="Lee P.A."/>
        </authorList>
    </citation>
    <scope>NUCLEOTIDE SEQUENCE</scope>
    <source>
        <strain evidence="1">YSM-43</strain>
    </source>
</reference>
<dbReference type="Proteomes" id="UP000830454">
    <property type="component" value="Chromosome"/>
</dbReference>
<proteinExistence type="predicted"/>
<name>A0ABY4HHW0_9FLAO</name>
<evidence type="ECO:0000313" key="1">
    <source>
        <dbReference type="EMBL" id="UOX32429.1"/>
    </source>
</evidence>
<accession>A0ABY4HHW0</accession>
<dbReference type="RefSeq" id="WP_246915178.1">
    <property type="nucleotide sequence ID" value="NZ_CP090145.1"/>
</dbReference>
<dbReference type="EMBL" id="CP090145">
    <property type="protein sequence ID" value="UOX32429.1"/>
    <property type="molecule type" value="Genomic_DNA"/>
</dbReference>
<organism evidence="1 2">
    <name type="scientific">Flavobacterium sediminilitoris</name>
    <dbReference type="NCBI Taxonomy" id="2024526"/>
    <lineage>
        <taxon>Bacteria</taxon>
        <taxon>Pseudomonadati</taxon>
        <taxon>Bacteroidota</taxon>
        <taxon>Flavobacteriia</taxon>
        <taxon>Flavobacteriales</taxon>
        <taxon>Flavobacteriaceae</taxon>
        <taxon>Flavobacterium</taxon>
    </lineage>
</organism>